<feature type="transmembrane region" description="Helical" evidence="10">
    <location>
        <begin position="146"/>
        <end position="165"/>
    </location>
</feature>
<dbReference type="OrthoDB" id="1723750at2759"/>
<accession>G0R4L3</accession>
<reference evidence="11 12" key="1">
    <citation type="submission" date="2011-07" db="EMBL/GenBank/DDBJ databases">
        <authorList>
            <person name="Coyne R."/>
            <person name="Brami D."/>
            <person name="Johnson J."/>
            <person name="Hostetler J."/>
            <person name="Hannick L."/>
            <person name="Clark T."/>
            <person name="Cassidy-Hanley D."/>
            <person name="Inman J."/>
        </authorList>
    </citation>
    <scope>NUCLEOTIDE SEQUENCE [LARGE SCALE GENOMIC DNA]</scope>
    <source>
        <strain evidence="11 12">G5</strain>
    </source>
</reference>
<keyword evidence="8" id="KW-0539">Nucleus</keyword>
<comment type="subcellular location">
    <subcellularLocation>
        <location evidence="2">Cytoplasm</location>
    </subcellularLocation>
    <subcellularLocation>
        <location evidence="1">Nucleus</location>
    </subcellularLocation>
</comment>
<keyword evidence="10" id="KW-1133">Transmembrane helix</keyword>
<dbReference type="PANTHER" id="PTHR14614:SF39">
    <property type="entry name" value="HISTIDINE PROTEIN METHYLTRANSFERASE 1 HOMOLOG"/>
    <property type="match status" value="1"/>
</dbReference>
<dbReference type="Gene3D" id="3.40.50.150">
    <property type="entry name" value="Vaccinia Virus protein VP39"/>
    <property type="match status" value="1"/>
</dbReference>
<evidence type="ECO:0000256" key="2">
    <source>
        <dbReference type="ARBA" id="ARBA00004496"/>
    </source>
</evidence>
<dbReference type="InterPro" id="IPR019410">
    <property type="entry name" value="Methyltransf_16"/>
</dbReference>
<dbReference type="GO" id="GO:0005634">
    <property type="term" value="C:nucleus"/>
    <property type="evidence" value="ECO:0007669"/>
    <property type="project" value="UniProtKB-SubCell"/>
</dbReference>
<dbReference type="EC" id="2.1.1.85" evidence="3"/>
<dbReference type="InterPro" id="IPR029063">
    <property type="entry name" value="SAM-dependent_MTases_sf"/>
</dbReference>
<sequence length="166" mass="19523">MDLGCGHGLLGIYALLKNAAYVLFQDFNYEVLSIAVRMNLDLNKVQKLDERVIYLSGEWNDLDKKIDQQLNEIQFIEKNIKLNSYQKQFDMLLMSEVIYNVENYEKVINLVLKFMKKDGVSILANKLYYFGVGGSMPEFKQFVLKYYLNIIFFIISTVVIFQVFFY</sequence>
<dbReference type="STRING" id="857967.G0R4L3"/>
<dbReference type="eggNOG" id="KOG2920">
    <property type="taxonomic scope" value="Eukaryota"/>
</dbReference>
<dbReference type="FunCoup" id="G0R4L3">
    <property type="interactions" value="307"/>
</dbReference>
<evidence type="ECO:0000256" key="5">
    <source>
        <dbReference type="ARBA" id="ARBA00022603"/>
    </source>
</evidence>
<keyword evidence="7" id="KW-0949">S-adenosyl-L-methionine</keyword>
<keyword evidence="10" id="KW-0812">Transmembrane</keyword>
<keyword evidence="10" id="KW-0472">Membrane</keyword>
<evidence type="ECO:0000256" key="1">
    <source>
        <dbReference type="ARBA" id="ARBA00004123"/>
    </source>
</evidence>
<dbReference type="RefSeq" id="XP_004025025.1">
    <property type="nucleotide sequence ID" value="XM_004024976.1"/>
</dbReference>
<keyword evidence="12" id="KW-1185">Reference proteome</keyword>
<keyword evidence="4" id="KW-0963">Cytoplasm</keyword>
<keyword evidence="6 11" id="KW-0808">Transferase</keyword>
<evidence type="ECO:0000256" key="6">
    <source>
        <dbReference type="ARBA" id="ARBA00022679"/>
    </source>
</evidence>
<dbReference type="OMA" id="RITHLGC"/>
<dbReference type="GO" id="GO:0032259">
    <property type="term" value="P:methylation"/>
    <property type="evidence" value="ECO:0007669"/>
    <property type="project" value="UniProtKB-KW"/>
</dbReference>
<dbReference type="AlphaFoldDB" id="G0R4L3"/>
<evidence type="ECO:0000256" key="10">
    <source>
        <dbReference type="SAM" id="Phobius"/>
    </source>
</evidence>
<evidence type="ECO:0000256" key="3">
    <source>
        <dbReference type="ARBA" id="ARBA00012533"/>
    </source>
</evidence>
<evidence type="ECO:0000256" key="9">
    <source>
        <dbReference type="ARBA" id="ARBA00038126"/>
    </source>
</evidence>
<evidence type="ECO:0000313" key="11">
    <source>
        <dbReference type="EMBL" id="EGR27573.1"/>
    </source>
</evidence>
<dbReference type="Pfam" id="PF10294">
    <property type="entry name" value="Methyltransf_16"/>
    <property type="match status" value="1"/>
</dbReference>
<gene>
    <name evidence="11" type="ORF">IMG5_193730</name>
</gene>
<keyword evidence="5 11" id="KW-0489">Methyltransferase</keyword>
<dbReference type="InParanoid" id="G0R4L3"/>
<dbReference type="GeneID" id="14903649"/>
<dbReference type="SUPFAM" id="SSF53335">
    <property type="entry name" value="S-adenosyl-L-methionine-dependent methyltransferases"/>
    <property type="match status" value="1"/>
</dbReference>
<name>G0R4L3_ICHMU</name>
<proteinExistence type="inferred from homology"/>
<evidence type="ECO:0000256" key="4">
    <source>
        <dbReference type="ARBA" id="ARBA00022490"/>
    </source>
</evidence>
<comment type="similarity">
    <text evidence="9">Belongs to the methyltransferase superfamily. METTL18 family.</text>
</comment>
<dbReference type="Proteomes" id="UP000008983">
    <property type="component" value="Unassembled WGS sequence"/>
</dbReference>
<evidence type="ECO:0000313" key="12">
    <source>
        <dbReference type="Proteomes" id="UP000008983"/>
    </source>
</evidence>
<organism evidence="11 12">
    <name type="scientific">Ichthyophthirius multifiliis</name>
    <name type="common">White spot disease agent</name>
    <name type="synonym">Ich</name>
    <dbReference type="NCBI Taxonomy" id="5932"/>
    <lineage>
        <taxon>Eukaryota</taxon>
        <taxon>Sar</taxon>
        <taxon>Alveolata</taxon>
        <taxon>Ciliophora</taxon>
        <taxon>Intramacronucleata</taxon>
        <taxon>Oligohymenophorea</taxon>
        <taxon>Hymenostomatida</taxon>
        <taxon>Ophryoglenina</taxon>
        <taxon>Ichthyophthirius</taxon>
    </lineage>
</organism>
<dbReference type="PANTHER" id="PTHR14614">
    <property type="entry name" value="HEPATOCELLULAR CARCINOMA-ASSOCIATED ANTIGEN"/>
    <property type="match status" value="1"/>
</dbReference>
<dbReference type="GO" id="GO:0005737">
    <property type="term" value="C:cytoplasm"/>
    <property type="evidence" value="ECO:0007669"/>
    <property type="project" value="UniProtKB-SubCell"/>
</dbReference>
<protein>
    <recommendedName>
        <fullName evidence="3">protein-histidine N-methyltransferase</fullName>
        <ecNumber evidence="3">2.1.1.85</ecNumber>
    </recommendedName>
</protein>
<dbReference type="EMBL" id="GL984352">
    <property type="protein sequence ID" value="EGR27573.1"/>
    <property type="molecule type" value="Genomic_DNA"/>
</dbReference>
<evidence type="ECO:0000256" key="7">
    <source>
        <dbReference type="ARBA" id="ARBA00022691"/>
    </source>
</evidence>
<dbReference type="GO" id="GO:0018064">
    <property type="term" value="F:protein-L-histidine N-tele-methyltransferase activity"/>
    <property type="evidence" value="ECO:0007669"/>
    <property type="project" value="UniProtKB-EC"/>
</dbReference>
<evidence type="ECO:0000256" key="8">
    <source>
        <dbReference type="ARBA" id="ARBA00023242"/>
    </source>
</evidence>